<evidence type="ECO:0000313" key="1">
    <source>
        <dbReference type="EMBL" id="KAJ7369052.1"/>
    </source>
</evidence>
<keyword evidence="2" id="KW-1185">Reference proteome</keyword>
<dbReference type="AlphaFoldDB" id="A0AAD7F4Y6"/>
<dbReference type="InterPro" id="IPR036047">
    <property type="entry name" value="F-box-like_dom_sf"/>
</dbReference>
<protein>
    <recommendedName>
        <fullName evidence="3">F-box domain-containing protein</fullName>
    </recommendedName>
</protein>
<proteinExistence type="predicted"/>
<accession>A0AAD7F4Y6</accession>
<reference evidence="1" key="1">
    <citation type="submission" date="2023-03" db="EMBL/GenBank/DDBJ databases">
        <title>Massive genome expansion in bonnet fungi (Mycena s.s.) driven by repeated elements and novel gene families across ecological guilds.</title>
        <authorList>
            <consortium name="Lawrence Berkeley National Laboratory"/>
            <person name="Harder C.B."/>
            <person name="Miyauchi S."/>
            <person name="Viragh M."/>
            <person name="Kuo A."/>
            <person name="Thoen E."/>
            <person name="Andreopoulos B."/>
            <person name="Lu D."/>
            <person name="Skrede I."/>
            <person name="Drula E."/>
            <person name="Henrissat B."/>
            <person name="Morin E."/>
            <person name="Kohler A."/>
            <person name="Barry K."/>
            <person name="LaButti K."/>
            <person name="Morin E."/>
            <person name="Salamov A."/>
            <person name="Lipzen A."/>
            <person name="Mereny Z."/>
            <person name="Hegedus B."/>
            <person name="Baldrian P."/>
            <person name="Stursova M."/>
            <person name="Weitz H."/>
            <person name="Taylor A."/>
            <person name="Grigoriev I.V."/>
            <person name="Nagy L.G."/>
            <person name="Martin F."/>
            <person name="Kauserud H."/>
        </authorList>
    </citation>
    <scope>NUCLEOTIDE SEQUENCE</scope>
    <source>
        <strain evidence="1">CBHHK002</strain>
    </source>
</reference>
<evidence type="ECO:0000313" key="2">
    <source>
        <dbReference type="Proteomes" id="UP001218218"/>
    </source>
</evidence>
<comment type="caution">
    <text evidence="1">The sequence shown here is derived from an EMBL/GenBank/DDBJ whole genome shotgun (WGS) entry which is preliminary data.</text>
</comment>
<gene>
    <name evidence="1" type="ORF">DFH08DRAFT_1071610</name>
</gene>
<dbReference type="EMBL" id="JARIHO010000001">
    <property type="protein sequence ID" value="KAJ7369052.1"/>
    <property type="molecule type" value="Genomic_DNA"/>
</dbReference>
<dbReference type="SUPFAM" id="SSF81383">
    <property type="entry name" value="F-box domain"/>
    <property type="match status" value="1"/>
</dbReference>
<dbReference type="Proteomes" id="UP001218218">
    <property type="component" value="Unassembled WGS sequence"/>
</dbReference>
<name>A0AAD7F4Y6_9AGAR</name>
<evidence type="ECO:0008006" key="3">
    <source>
        <dbReference type="Google" id="ProtNLM"/>
    </source>
</evidence>
<organism evidence="1 2">
    <name type="scientific">Mycena albidolilacea</name>
    <dbReference type="NCBI Taxonomy" id="1033008"/>
    <lineage>
        <taxon>Eukaryota</taxon>
        <taxon>Fungi</taxon>
        <taxon>Dikarya</taxon>
        <taxon>Basidiomycota</taxon>
        <taxon>Agaricomycotina</taxon>
        <taxon>Agaricomycetes</taxon>
        <taxon>Agaricomycetidae</taxon>
        <taxon>Agaricales</taxon>
        <taxon>Marasmiineae</taxon>
        <taxon>Mycenaceae</taxon>
        <taxon>Mycena</taxon>
    </lineage>
</organism>
<sequence>MSSMDLRRRLDEVDDSISGLQYTRASLVRQLNTMAAPACPILSKLSSEVTSEIFLHCPSSIGPRDAPMLLLSVCKAWRTIALSTPKLWATLNLDFDCLPWGLFDEKGVENFVEGWIGRAGSCPLVSQLRVGYMRQEEERRSIPAIIKRLSSRIQDLELRIDRAGYPEDTPGFPILRSLTLALPFQRSGDQVNVLIFNFGAAPQLRKVRMYAGATPSLFALPWENITAFDGEMLLSKDCAEVLRLAPSLVECTLSHPAERAPDTPSVCHSTLKSLTLPNSILSEFLALPVLQYLDLSCATTDNPHLLPFISGFSTSLLTLSWTQSLPPAAWLSGMVVLTDLKLTGLSNAYLTEFFALFDRTKVPESFLPQLQALEPHRCPPYVNAALVDALASRCLTAEDGDARLRSFRQIWPYNTPSDALEGYYRASGFGTALEELVEKGLEIYIGHATKTKNPSGWLFN</sequence>